<dbReference type="InterPro" id="IPR036389">
    <property type="entry name" value="RNase_III_sf"/>
</dbReference>
<dbReference type="Gene3D" id="1.10.1520.10">
    <property type="entry name" value="Ribonuclease III domain"/>
    <property type="match status" value="1"/>
</dbReference>
<dbReference type="GO" id="GO:0004525">
    <property type="term" value="F:ribonuclease III activity"/>
    <property type="evidence" value="ECO:0007669"/>
    <property type="project" value="InterPro"/>
</dbReference>
<dbReference type="InterPro" id="IPR000999">
    <property type="entry name" value="RNase_III_dom"/>
</dbReference>
<organism evidence="2 3">
    <name type="scientific">Aspergillus ruber (strain CBS 135680)</name>
    <dbReference type="NCBI Taxonomy" id="1388766"/>
    <lineage>
        <taxon>Eukaryota</taxon>
        <taxon>Fungi</taxon>
        <taxon>Dikarya</taxon>
        <taxon>Ascomycota</taxon>
        <taxon>Pezizomycotina</taxon>
        <taxon>Eurotiomycetes</taxon>
        <taxon>Eurotiomycetidae</taxon>
        <taxon>Eurotiales</taxon>
        <taxon>Aspergillaceae</taxon>
        <taxon>Aspergillus</taxon>
        <taxon>Aspergillus subgen. Aspergillus</taxon>
    </lineage>
</organism>
<dbReference type="Pfam" id="PF00636">
    <property type="entry name" value="Ribonuclease_3"/>
    <property type="match status" value="1"/>
</dbReference>
<gene>
    <name evidence="2" type="ORF">EURHEDRAFT_455378</name>
</gene>
<dbReference type="PROSITE" id="PS50142">
    <property type="entry name" value="RNASE_3_2"/>
    <property type="match status" value="1"/>
</dbReference>
<evidence type="ECO:0000313" key="3">
    <source>
        <dbReference type="Proteomes" id="UP000019804"/>
    </source>
</evidence>
<dbReference type="OrthoDB" id="67027at2759"/>
<dbReference type="HOGENOM" id="CLU_000907_3_2_1"/>
<proteinExistence type="predicted"/>
<reference evidence="3" key="1">
    <citation type="journal article" date="2014" name="Nat. Commun.">
        <title>Genomic adaptations of the halophilic Dead Sea filamentous fungus Eurotium rubrum.</title>
        <authorList>
            <person name="Kis-Papo T."/>
            <person name="Weig A.R."/>
            <person name="Riley R."/>
            <person name="Persoh D."/>
            <person name="Salamov A."/>
            <person name="Sun H."/>
            <person name="Lipzen A."/>
            <person name="Wasser S.P."/>
            <person name="Rambold G."/>
            <person name="Grigoriev I.V."/>
            <person name="Nevo E."/>
        </authorList>
    </citation>
    <scope>NUCLEOTIDE SEQUENCE [LARGE SCALE GENOMIC DNA]</scope>
    <source>
        <strain evidence="3">CBS 135680</strain>
    </source>
</reference>
<dbReference type="RefSeq" id="XP_040638944.1">
    <property type="nucleotide sequence ID" value="XM_040784268.1"/>
</dbReference>
<protein>
    <submittedName>
        <fullName evidence="2">Ribonuclease III</fullName>
    </submittedName>
</protein>
<evidence type="ECO:0000259" key="1">
    <source>
        <dbReference type="PROSITE" id="PS50142"/>
    </source>
</evidence>
<dbReference type="EMBL" id="KK088422">
    <property type="protein sequence ID" value="EYE95256.1"/>
    <property type="molecule type" value="Genomic_DNA"/>
</dbReference>
<dbReference type="GeneID" id="63699392"/>
<dbReference type="GO" id="GO:0006396">
    <property type="term" value="P:RNA processing"/>
    <property type="evidence" value="ECO:0007669"/>
    <property type="project" value="InterPro"/>
</dbReference>
<keyword evidence="3" id="KW-1185">Reference proteome</keyword>
<dbReference type="SUPFAM" id="SSF69065">
    <property type="entry name" value="RNase III domain-like"/>
    <property type="match status" value="1"/>
</dbReference>
<feature type="domain" description="RNase III" evidence="1">
    <location>
        <begin position="8"/>
        <end position="140"/>
    </location>
</feature>
<dbReference type="STRING" id="1388766.A0A017SEP8"/>
<name>A0A017SEP8_ASPRC</name>
<accession>A0A017SEP8</accession>
<dbReference type="AlphaFoldDB" id="A0A017SEP8"/>
<dbReference type="Proteomes" id="UP000019804">
    <property type="component" value="Unassembled WGS sequence"/>
</dbReference>
<evidence type="ECO:0000313" key="2">
    <source>
        <dbReference type="EMBL" id="EYE95256.1"/>
    </source>
</evidence>
<sequence>MEDRAQLEIELESLLDYHFSDHNLLEELLQAAGSSVSDPAVHGDRHGNKRLALLGDSVLSTVLLEQWYESGQSTGKSSNNPDGNRLLKTHASNNVLSSRAEELKLDRYIIKNPVHHGSVPEGTLSSMVEAILGAVWIDSKRNPDEVLHVMKEMKLY</sequence>